<dbReference type="GeneID" id="29989264"/>
<gene>
    <name evidence="2" type="ORF">TGAM01_v208007</name>
</gene>
<feature type="chain" id="PRO_5015127238" evidence="1">
    <location>
        <begin position="24"/>
        <end position="101"/>
    </location>
</feature>
<organism evidence="2 3">
    <name type="scientific">Trichoderma gamsii</name>
    <dbReference type="NCBI Taxonomy" id="398673"/>
    <lineage>
        <taxon>Eukaryota</taxon>
        <taxon>Fungi</taxon>
        <taxon>Dikarya</taxon>
        <taxon>Ascomycota</taxon>
        <taxon>Pezizomycotina</taxon>
        <taxon>Sordariomycetes</taxon>
        <taxon>Hypocreomycetidae</taxon>
        <taxon>Hypocreales</taxon>
        <taxon>Hypocreaceae</taxon>
        <taxon>Trichoderma</taxon>
    </lineage>
</organism>
<feature type="signal peptide" evidence="1">
    <location>
        <begin position="1"/>
        <end position="23"/>
    </location>
</feature>
<sequence>MTFISLRTLSAIAATTLIAGVIGDTTLGGVNMQACCQEQYSNGSEQAIAGSGCDDWQCYNPTNGNWDGGIDISRCCQQTYSNGGAYSGCSGGAYNWQCYAP</sequence>
<protein>
    <submittedName>
        <fullName evidence="2">Uncharacterized protein</fullName>
    </submittedName>
</protein>
<reference evidence="2 3" key="1">
    <citation type="journal article" date="2016" name="Genome Announc.">
        <title>Draft Whole-Genome Sequence of Trichoderma gamsii T6085, a Promising Biocontrol Agent of Fusarium Head Blight on Wheat.</title>
        <authorList>
            <person name="Baroncelli R."/>
            <person name="Zapparata A."/>
            <person name="Piaggeschi G."/>
            <person name="Sarrocco S."/>
            <person name="Vannacci G."/>
        </authorList>
    </citation>
    <scope>NUCLEOTIDE SEQUENCE [LARGE SCALE GENOMIC DNA]</scope>
    <source>
        <strain evidence="2 3">T6085</strain>
    </source>
</reference>
<proteinExistence type="predicted"/>
<keyword evidence="1" id="KW-0732">Signal</keyword>
<name>A0A2P4ZFF0_9HYPO</name>
<evidence type="ECO:0000313" key="3">
    <source>
        <dbReference type="Proteomes" id="UP000054821"/>
    </source>
</evidence>
<keyword evidence="3" id="KW-1185">Reference proteome</keyword>
<dbReference type="AlphaFoldDB" id="A0A2P4ZFF0"/>
<comment type="caution">
    <text evidence="2">The sequence shown here is derived from an EMBL/GenBank/DDBJ whole genome shotgun (WGS) entry which is preliminary data.</text>
</comment>
<evidence type="ECO:0000256" key="1">
    <source>
        <dbReference type="SAM" id="SignalP"/>
    </source>
</evidence>
<dbReference type="Proteomes" id="UP000054821">
    <property type="component" value="Unassembled WGS sequence"/>
</dbReference>
<evidence type="ECO:0000313" key="2">
    <source>
        <dbReference type="EMBL" id="PON23002.1"/>
    </source>
</evidence>
<dbReference type="EMBL" id="JPDN02000032">
    <property type="protein sequence ID" value="PON23002.1"/>
    <property type="molecule type" value="Genomic_DNA"/>
</dbReference>
<dbReference type="RefSeq" id="XP_018657555.1">
    <property type="nucleotide sequence ID" value="XM_018809181.1"/>
</dbReference>
<accession>A0A2P4ZFF0</accession>